<keyword evidence="2" id="KW-0732">Signal</keyword>
<dbReference type="EMBL" id="HBGK01035834">
    <property type="protein sequence ID" value="CAD9294490.1"/>
    <property type="molecule type" value="Transcribed_RNA"/>
</dbReference>
<feature type="signal peptide" evidence="2">
    <location>
        <begin position="1"/>
        <end position="22"/>
    </location>
</feature>
<evidence type="ECO:0000256" key="1">
    <source>
        <dbReference type="SAM" id="MobiDB-lite"/>
    </source>
</evidence>
<dbReference type="AlphaFoldDB" id="A0A7S1VBW0"/>
<proteinExistence type="predicted"/>
<sequence length="272" mass="29676">MRLRITIPIAVAITLLARPSASLKHPSNNNNNNRQQYQLSSRRQLLTQSSAFAFGALFLPSFVEPAAAGSLLEDFGSNPSKIDDKPSTPSAPPVSSKRKEQSAIEPNLRSNYYYPTNKQRYLPRIKKCNDMIGDVSVAIGNEDWSAVENFAKNVADDTILPMKLYTSSLTGQGTNVKVLYAQTMNADAKEFESNQKVLVKAIAKRNPELASKALEGMATALQDYRVVGGLTGPDGGGDIPTVDDIRRAAIRNQKGRFEDSIKTRDVRVSGTG</sequence>
<protein>
    <submittedName>
        <fullName evidence="3">Uncharacterized protein</fullName>
    </submittedName>
</protein>
<evidence type="ECO:0000256" key="2">
    <source>
        <dbReference type="SAM" id="SignalP"/>
    </source>
</evidence>
<reference evidence="3" key="1">
    <citation type="submission" date="2021-01" db="EMBL/GenBank/DDBJ databases">
        <authorList>
            <person name="Corre E."/>
            <person name="Pelletier E."/>
            <person name="Niang G."/>
            <person name="Scheremetjew M."/>
            <person name="Finn R."/>
            <person name="Kale V."/>
            <person name="Holt S."/>
            <person name="Cochrane G."/>
            <person name="Meng A."/>
            <person name="Brown T."/>
            <person name="Cohen L."/>
        </authorList>
    </citation>
    <scope>NUCLEOTIDE SEQUENCE</scope>
    <source>
        <strain evidence="3">CCMP 410</strain>
    </source>
</reference>
<organism evidence="3">
    <name type="scientific">Grammatophora oceanica</name>
    <dbReference type="NCBI Taxonomy" id="210454"/>
    <lineage>
        <taxon>Eukaryota</taxon>
        <taxon>Sar</taxon>
        <taxon>Stramenopiles</taxon>
        <taxon>Ochrophyta</taxon>
        <taxon>Bacillariophyta</taxon>
        <taxon>Fragilariophyceae</taxon>
        <taxon>Fragilariophycidae</taxon>
        <taxon>Rhabdonematales</taxon>
        <taxon>Grammatophoraceae</taxon>
        <taxon>Grammatophora</taxon>
    </lineage>
</organism>
<gene>
    <name evidence="3" type="ORF">GOCE00092_LOCUS18546</name>
</gene>
<evidence type="ECO:0000313" key="3">
    <source>
        <dbReference type="EMBL" id="CAD9294490.1"/>
    </source>
</evidence>
<accession>A0A7S1VBW0</accession>
<feature type="chain" id="PRO_5030890120" evidence="2">
    <location>
        <begin position="23"/>
        <end position="272"/>
    </location>
</feature>
<feature type="region of interest" description="Disordered" evidence="1">
    <location>
        <begin position="21"/>
        <end position="41"/>
    </location>
</feature>
<feature type="region of interest" description="Disordered" evidence="1">
    <location>
        <begin position="74"/>
        <end position="109"/>
    </location>
</feature>
<name>A0A7S1VBW0_9STRA</name>
<feature type="compositionally biased region" description="Low complexity" evidence="1">
    <location>
        <begin position="27"/>
        <end position="41"/>
    </location>
</feature>